<dbReference type="Pfam" id="PF14722">
    <property type="entry name" value="KRAP_IP3R_bind"/>
    <property type="match status" value="1"/>
</dbReference>
<evidence type="ECO:0000256" key="1">
    <source>
        <dbReference type="ARBA" id="ARBA00023054"/>
    </source>
</evidence>
<dbReference type="Ensembl" id="ENSACAT00000039815.1">
    <property type="protein sequence ID" value="ENSACAP00000029259.1"/>
    <property type="gene ID" value="ENSACAG00000025242.3"/>
</dbReference>
<feature type="domain" description="ITPR-interacting" evidence="4">
    <location>
        <begin position="110"/>
        <end position="265"/>
    </location>
</feature>
<evidence type="ECO:0000256" key="2">
    <source>
        <dbReference type="SAM" id="Coils"/>
    </source>
</evidence>
<reference evidence="5" key="3">
    <citation type="submission" date="2025-09" db="UniProtKB">
        <authorList>
            <consortium name="Ensembl"/>
        </authorList>
    </citation>
    <scope>IDENTIFICATION</scope>
</reference>
<organism evidence="5 6">
    <name type="scientific">Anolis carolinensis</name>
    <name type="common">Green anole</name>
    <name type="synonym">American chameleon</name>
    <dbReference type="NCBI Taxonomy" id="28377"/>
    <lineage>
        <taxon>Eukaryota</taxon>
        <taxon>Metazoa</taxon>
        <taxon>Chordata</taxon>
        <taxon>Craniata</taxon>
        <taxon>Vertebrata</taxon>
        <taxon>Euteleostomi</taxon>
        <taxon>Lepidosauria</taxon>
        <taxon>Squamata</taxon>
        <taxon>Bifurcata</taxon>
        <taxon>Unidentata</taxon>
        <taxon>Episquamata</taxon>
        <taxon>Toxicofera</taxon>
        <taxon>Iguania</taxon>
        <taxon>Dactyloidae</taxon>
        <taxon>Anolis</taxon>
    </lineage>
</organism>
<evidence type="ECO:0000259" key="4">
    <source>
        <dbReference type="SMART" id="SM01257"/>
    </source>
</evidence>
<sequence length="1131" mass="126625">MTSEYHYHGSHNTEKKKRERLLSTRKSWIQQDEDFCTAEVTLRKPSSIPHLVDRKEANLCSWMDSGFYLSAKKESQESRDKAAALSPPLGMVQMTVQNYMRSLHRFSEMPALSRWNSANSSHPLPSTPKSIVEWLDFSEKDPVEVLLDLGFGTDEPDICTKIPSRFISCASAAKGINIRVFIEAQRHRMDLENPNLCGRFRQLEVLDHVTSAFSSLLNDVSAMQQKPEDEKRDRTAVDSLKEKPVVTQTKRRRIGQLLRKASRQTTIHGPQVYRSAGPCKVKEDYCPAADIDLHIMTKTSLSDNTALVCLKEELLPSEESETAMTITQLAQSRASKTWALPHPAIKQSRLPSCSEMALKDRPHKESNLLLTHMLRRVSGFGGKPADSFEMEEIQSFEDEVSWGNPLESTSDMIVTRTNSCQSDSSGFLEDPSEPLPLQALSLPGNLRLSFNSHDGQSFLRYRKNSISTSQDLQSYAEGPNINTTAGSSYVALLPNLSREHTFQGEEIFYSISEEDDLCVTSGGQEESAVRETGHQIDEMEIQSRRRELEKGDVQECLVCHRSDSMNQVEIRSPEENCLSHGREVNSSIYIDGGQIEDIRREDDEALTEETDIKDISKGDVCLEGAAGGVAEMLKELKVCGKLDSPLPPTDVTSGCQDVDLRDQMITLDTANTFRINNDINTAQPELNVISRTLLPDDSFPPSCFGKEETDSLDKLPRSMELDEEGHVPCFEKNSNSPFKSVTVQMPSRLLSNMQSISLGETGVKSQSIDFTSKMSQCSKDDPLLTPISVASNAEDKRIKEVSIQTDKSTRNNETLPHIRCLPSFHRHGHLVKSTSLDTGLHGKYRSCCYEPSRSWCIQPRGHHCSLNSHHCCLMWPFPFVTSCNHPAACCSSNTTTELQLLKTLKLLQDTALRNISSSTVQEIEVMKNSCQKFRERLDEIELHMLEQEALFSTLMSKEGREERNRLQVLRQAVRREVAELECQLQDHMHQNLDQLLGEQSNLCSELGIPGWREEKASNTPTDADTTASSRAKCSKNTCLKWTSSRSATFPSTPSTSSFRKDEQQASAFIAEKPSSASGSEEIHISKKESKAHSQPKLDFKTFIQNVKIIYVCTLLSMCIWAGGSTPGGIAL</sequence>
<evidence type="ECO:0000313" key="5">
    <source>
        <dbReference type="Ensembl" id="ENSACAP00000029259.1"/>
    </source>
</evidence>
<accession>A0A803T219</accession>
<dbReference type="InParanoid" id="A0A803T219"/>
<dbReference type="SMART" id="SM01257">
    <property type="entry name" value="KRAP_IP3R_bind"/>
    <property type="match status" value="1"/>
</dbReference>
<dbReference type="AlphaFoldDB" id="A0A803T219"/>
<gene>
    <name evidence="5" type="primary">ITPRID1</name>
</gene>
<feature type="region of interest" description="Disordered" evidence="3">
    <location>
        <begin position="222"/>
        <end position="243"/>
    </location>
</feature>
<keyword evidence="1 2" id="KW-0175">Coiled coil</keyword>
<dbReference type="Bgee" id="ENSACAG00000025242">
    <property type="expression patterns" value="Expressed in testis and 3 other cell types or tissues"/>
</dbReference>
<dbReference type="GO" id="GO:0005102">
    <property type="term" value="F:signaling receptor binding"/>
    <property type="evidence" value="ECO:0007669"/>
    <property type="project" value="InterPro"/>
</dbReference>
<dbReference type="PANTHER" id="PTHR17469:SF14">
    <property type="entry name" value="PROTEIN ITPRID1"/>
    <property type="match status" value="1"/>
</dbReference>
<feature type="compositionally biased region" description="Basic and acidic residues" evidence="3">
    <location>
        <begin position="1080"/>
        <end position="1090"/>
    </location>
</feature>
<dbReference type="InterPro" id="IPR043444">
    <property type="entry name" value="TESPA1-like"/>
</dbReference>
<evidence type="ECO:0000313" key="6">
    <source>
        <dbReference type="Proteomes" id="UP000001646"/>
    </source>
</evidence>
<evidence type="ECO:0000256" key="3">
    <source>
        <dbReference type="SAM" id="MobiDB-lite"/>
    </source>
</evidence>
<keyword evidence="6" id="KW-1185">Reference proteome</keyword>
<dbReference type="PANTHER" id="PTHR17469">
    <property type="entry name" value="SPERM SPECIFIC ANTIGEN 2-RELATED"/>
    <property type="match status" value="1"/>
</dbReference>
<reference evidence="5" key="2">
    <citation type="submission" date="2025-08" db="UniProtKB">
        <authorList>
            <consortium name="Ensembl"/>
        </authorList>
    </citation>
    <scope>IDENTIFICATION</scope>
</reference>
<feature type="compositionally biased region" description="Basic and acidic residues" evidence="3">
    <location>
        <begin position="226"/>
        <end position="243"/>
    </location>
</feature>
<protein>
    <submittedName>
        <fullName evidence="5">ITPR interacting domain containing 1</fullName>
    </submittedName>
</protein>
<dbReference type="InterPro" id="IPR029325">
    <property type="entry name" value="ITPR-bd"/>
</dbReference>
<dbReference type="Pfam" id="PF14723">
    <property type="entry name" value="SSFA2_C"/>
    <property type="match status" value="1"/>
</dbReference>
<proteinExistence type="predicted"/>
<feature type="coiled-coil region" evidence="2">
    <location>
        <begin position="923"/>
        <end position="990"/>
    </location>
</feature>
<dbReference type="InterPro" id="IPR029326">
    <property type="entry name" value="SSFA2_C"/>
</dbReference>
<dbReference type="GeneTree" id="ENSGT00940000161762"/>
<name>A0A803T219_ANOCA</name>
<reference evidence="5 6" key="1">
    <citation type="submission" date="2009-12" db="EMBL/GenBank/DDBJ databases">
        <title>The Genome Sequence of Anolis carolinensis (Green Anole Lizard).</title>
        <authorList>
            <consortium name="The Genome Sequencing Platform"/>
            <person name="Di Palma F."/>
            <person name="Alfoldi J."/>
            <person name="Heiman D."/>
            <person name="Young S."/>
            <person name="Grabherr M."/>
            <person name="Johnson J."/>
            <person name="Lander E.S."/>
            <person name="Lindblad-Toh K."/>
        </authorList>
    </citation>
    <scope>NUCLEOTIDE SEQUENCE [LARGE SCALE GENOMIC DNA]</scope>
    <source>
        <strain evidence="5 6">JBL SC #1</strain>
    </source>
</reference>
<dbReference type="Proteomes" id="UP000001646">
    <property type="component" value="Chromosome 6"/>
</dbReference>
<feature type="region of interest" description="Disordered" evidence="3">
    <location>
        <begin position="1070"/>
        <end position="1090"/>
    </location>
</feature>